<accession>A0AAD4XSZ5</accession>
<proteinExistence type="predicted"/>
<dbReference type="EMBL" id="JAJJMB010004763">
    <property type="protein sequence ID" value="KAI3941935.1"/>
    <property type="molecule type" value="Genomic_DNA"/>
</dbReference>
<sequence>MGFLFLSLTITPPHKYTVVAQSSPLLHQQNRFSYCNRLSLLLHKPFYVQLRSNRLQQSILEPVRKQCISQAEIDASINIANAADHVGFGMIEGFTLNFYFPSYGESS</sequence>
<organism evidence="1 2">
    <name type="scientific">Papaver atlanticum</name>
    <dbReference type="NCBI Taxonomy" id="357466"/>
    <lineage>
        <taxon>Eukaryota</taxon>
        <taxon>Viridiplantae</taxon>
        <taxon>Streptophyta</taxon>
        <taxon>Embryophyta</taxon>
        <taxon>Tracheophyta</taxon>
        <taxon>Spermatophyta</taxon>
        <taxon>Magnoliopsida</taxon>
        <taxon>Ranunculales</taxon>
        <taxon>Papaveraceae</taxon>
        <taxon>Papaveroideae</taxon>
        <taxon>Papaver</taxon>
    </lineage>
</organism>
<dbReference type="AlphaFoldDB" id="A0AAD4XSZ5"/>
<comment type="caution">
    <text evidence="1">The sequence shown here is derived from an EMBL/GenBank/DDBJ whole genome shotgun (WGS) entry which is preliminary data.</text>
</comment>
<evidence type="ECO:0000313" key="1">
    <source>
        <dbReference type="EMBL" id="KAI3941935.1"/>
    </source>
</evidence>
<evidence type="ECO:0000313" key="2">
    <source>
        <dbReference type="Proteomes" id="UP001202328"/>
    </source>
</evidence>
<keyword evidence="2" id="KW-1185">Reference proteome</keyword>
<protein>
    <submittedName>
        <fullName evidence="1">Uncharacterized protein</fullName>
    </submittedName>
</protein>
<gene>
    <name evidence="1" type="ORF">MKW98_009145</name>
</gene>
<reference evidence="1" key="1">
    <citation type="submission" date="2022-04" db="EMBL/GenBank/DDBJ databases">
        <title>A functionally conserved STORR gene fusion in Papaver species that diverged 16.8 million years ago.</title>
        <authorList>
            <person name="Catania T."/>
        </authorList>
    </citation>
    <scope>NUCLEOTIDE SEQUENCE</scope>
    <source>
        <strain evidence="1">S-188037</strain>
    </source>
</reference>
<name>A0AAD4XSZ5_9MAGN</name>
<dbReference type="Proteomes" id="UP001202328">
    <property type="component" value="Unassembled WGS sequence"/>
</dbReference>